<dbReference type="EMBL" id="JBDJPC010000001">
    <property type="protein sequence ID" value="KAL1518284.1"/>
    <property type="molecule type" value="Genomic_DNA"/>
</dbReference>
<feature type="compositionally biased region" description="Basic and acidic residues" evidence="1">
    <location>
        <begin position="1"/>
        <end position="20"/>
    </location>
</feature>
<proteinExistence type="predicted"/>
<reference evidence="2 3" key="1">
    <citation type="submission" date="2024-05" db="EMBL/GenBank/DDBJ databases">
        <title>Genetic variation in Jamaican populations of the coffee berry borer (Hypothenemus hampei).</title>
        <authorList>
            <person name="Errbii M."/>
            <person name="Myrie A."/>
        </authorList>
    </citation>
    <scope>NUCLEOTIDE SEQUENCE [LARGE SCALE GENOMIC DNA]</scope>
    <source>
        <strain evidence="2">JA-Hopewell-2020-01-JO</strain>
        <tissue evidence="2">Whole body</tissue>
    </source>
</reference>
<feature type="region of interest" description="Disordered" evidence="1">
    <location>
        <begin position="1"/>
        <end position="51"/>
    </location>
</feature>
<dbReference type="AlphaFoldDB" id="A0ABD1FG63"/>
<protein>
    <submittedName>
        <fullName evidence="2">Uncharacterized protein</fullName>
    </submittedName>
</protein>
<keyword evidence="3" id="KW-1185">Reference proteome</keyword>
<gene>
    <name evidence="2" type="ORF">ABEB36_001928</name>
</gene>
<evidence type="ECO:0000313" key="3">
    <source>
        <dbReference type="Proteomes" id="UP001566132"/>
    </source>
</evidence>
<accession>A0ABD1FG63</accession>
<organism evidence="2 3">
    <name type="scientific">Hypothenemus hampei</name>
    <name type="common">Coffee berry borer</name>
    <dbReference type="NCBI Taxonomy" id="57062"/>
    <lineage>
        <taxon>Eukaryota</taxon>
        <taxon>Metazoa</taxon>
        <taxon>Ecdysozoa</taxon>
        <taxon>Arthropoda</taxon>
        <taxon>Hexapoda</taxon>
        <taxon>Insecta</taxon>
        <taxon>Pterygota</taxon>
        <taxon>Neoptera</taxon>
        <taxon>Endopterygota</taxon>
        <taxon>Coleoptera</taxon>
        <taxon>Polyphaga</taxon>
        <taxon>Cucujiformia</taxon>
        <taxon>Curculionidae</taxon>
        <taxon>Scolytinae</taxon>
        <taxon>Hypothenemus</taxon>
    </lineage>
</organism>
<name>A0ABD1FG63_HYPHA</name>
<sequence>MDARRPYYHHRPLEIPETDRNAVTPTFSSSHRRRRKRRKAARRQGARDTLRNSTPGALLRFEFVSTPSNNCCWTIRNLICGYFTKSWWCYYLMPRCEMMCIAKWKTD</sequence>
<dbReference type="Proteomes" id="UP001566132">
    <property type="component" value="Unassembled WGS sequence"/>
</dbReference>
<comment type="caution">
    <text evidence="2">The sequence shown here is derived from an EMBL/GenBank/DDBJ whole genome shotgun (WGS) entry which is preliminary data.</text>
</comment>
<evidence type="ECO:0000313" key="2">
    <source>
        <dbReference type="EMBL" id="KAL1518284.1"/>
    </source>
</evidence>
<feature type="compositionally biased region" description="Basic residues" evidence="1">
    <location>
        <begin position="30"/>
        <end position="44"/>
    </location>
</feature>
<evidence type="ECO:0000256" key="1">
    <source>
        <dbReference type="SAM" id="MobiDB-lite"/>
    </source>
</evidence>